<comment type="function">
    <text evidence="3">DNA polymerase III is a complex, multichain enzyme responsible for most of the replicative synthesis in bacteria. This DNA polymerase also exhibits 3' to 5' exonuclease activity.</text>
</comment>
<dbReference type="InterPro" id="IPR003593">
    <property type="entry name" value="AAA+_ATPase"/>
</dbReference>
<keyword evidence="3" id="KW-0548">Nucleotidyltransferase</keyword>
<dbReference type="InterPro" id="IPR012763">
    <property type="entry name" value="DNA_pol_III_sug/sutau_N"/>
</dbReference>
<keyword evidence="3" id="KW-0808">Transferase</keyword>
<keyword evidence="3" id="KW-0067">ATP-binding</keyword>
<protein>
    <recommendedName>
        <fullName evidence="3">DNA polymerase III subunit gamma/tau</fullName>
        <ecNumber evidence="3">2.7.7.7</ecNumber>
    </recommendedName>
</protein>
<comment type="caution">
    <text evidence="5">The sequence shown here is derived from an EMBL/GenBank/DDBJ whole genome shotgun (WGS) entry which is preliminary data.</text>
</comment>
<keyword evidence="6" id="KW-1185">Reference proteome</keyword>
<organism evidence="5 6">
    <name type="scientific">Candidatus Mycoplasma haematobovis</name>
    <dbReference type="NCBI Taxonomy" id="432608"/>
    <lineage>
        <taxon>Bacteria</taxon>
        <taxon>Bacillati</taxon>
        <taxon>Mycoplasmatota</taxon>
        <taxon>Mollicutes</taxon>
        <taxon>Mycoplasmataceae</taxon>
        <taxon>Mycoplasma</taxon>
    </lineage>
</organism>
<evidence type="ECO:0000313" key="5">
    <source>
        <dbReference type="EMBL" id="OAL10205.1"/>
    </source>
</evidence>
<dbReference type="STRING" id="432608.A6V39_02020"/>
<keyword evidence="1 3" id="KW-0239">DNA-directed DNA polymerase</keyword>
<keyword evidence="3" id="KW-0547">Nucleotide-binding</keyword>
<keyword evidence="3" id="KW-0235">DNA replication</keyword>
<accession>A0A1A9QE33</accession>
<dbReference type="AlphaFoldDB" id="A0A1A9QE33"/>
<dbReference type="NCBIfam" id="TIGR02397">
    <property type="entry name" value="dnaX_nterm"/>
    <property type="match status" value="1"/>
</dbReference>
<dbReference type="SMART" id="SM00382">
    <property type="entry name" value="AAA"/>
    <property type="match status" value="1"/>
</dbReference>
<sequence length="530" mass="61764">MSEINLYNKYRPKKLSEIIGQETIKKLITQTFSKNKLLQSFIFYGFAGTGKTTTARIFAKAWNCINFNKEGDVCDGCDNCKLIEENKTTDIYEIDAASKSGVDNMRELVLNSQYPSLHLLKKIYIIDEAHNLSKASWDVLLKVIEEPPENVIFLFLTTNIHKIPETIISRCQKYNFSRLSQEELCTLMERVCEGEGCELAQDAKERLSQLAGGSARECLTLLEQALLSFSQNITLADIEKVFSLASKKELLRFVELVITNKVEEALKFLEEFNQANKNFFNYYSDLFTVFIDLFTYKKTNNEQLMKRLDISEIEGLLNGPFLEYLGVMEERLSRYLLSHNKYEWAQFTLFKLMEHNKVEATIEVKKEFPKEKTFQIEFTAPSKVKLVTDLEKKILFGFKSSSKSISQENYMIYQKLLESDKIDERLLDLFKKISQRWKLLSSQRTIIVVFSEDLDVIKFNELAEEPEIKQFLDTSFFKEYLWIALNESDFNKYLELARTKTNAELAEDVVFDSSRKSKIFRELMEILESN</sequence>
<comment type="similarity">
    <text evidence="3">Belongs to the DnaX/STICHEL family.</text>
</comment>
<dbReference type="SUPFAM" id="SSF52540">
    <property type="entry name" value="P-loop containing nucleoside triphosphate hydrolases"/>
    <property type="match status" value="1"/>
</dbReference>
<evidence type="ECO:0000259" key="4">
    <source>
        <dbReference type="SMART" id="SM00382"/>
    </source>
</evidence>
<dbReference type="Proteomes" id="UP000077623">
    <property type="component" value="Unassembled WGS sequence"/>
</dbReference>
<proteinExistence type="inferred from homology"/>
<dbReference type="GO" id="GO:0006261">
    <property type="term" value="P:DNA-templated DNA replication"/>
    <property type="evidence" value="ECO:0007669"/>
    <property type="project" value="TreeGrafter"/>
</dbReference>
<name>A0A1A9QE33_9MOLU</name>
<dbReference type="Gene3D" id="1.10.8.60">
    <property type="match status" value="1"/>
</dbReference>
<dbReference type="PANTHER" id="PTHR11669">
    <property type="entry name" value="REPLICATION FACTOR C / DNA POLYMERASE III GAMMA-TAU SUBUNIT"/>
    <property type="match status" value="1"/>
</dbReference>
<dbReference type="GO" id="GO:0005524">
    <property type="term" value="F:ATP binding"/>
    <property type="evidence" value="ECO:0007669"/>
    <property type="project" value="UniProtKB-KW"/>
</dbReference>
<reference evidence="6" key="1">
    <citation type="submission" date="2016-04" db="EMBL/GenBank/DDBJ databases">
        <authorList>
            <person name="Quiroz-Castaneda R.E."/>
            <person name="Martinez-Ocampo F."/>
        </authorList>
    </citation>
    <scope>NUCLEOTIDE SEQUENCE [LARGE SCALE GENOMIC DNA]</scope>
    <source>
        <strain evidence="6">INIFAP01</strain>
    </source>
</reference>
<dbReference type="GO" id="GO:0003887">
    <property type="term" value="F:DNA-directed DNA polymerase activity"/>
    <property type="evidence" value="ECO:0007669"/>
    <property type="project" value="UniProtKB-KW"/>
</dbReference>
<dbReference type="Gene3D" id="3.40.50.300">
    <property type="entry name" value="P-loop containing nucleotide triphosphate hydrolases"/>
    <property type="match status" value="1"/>
</dbReference>
<dbReference type="GO" id="GO:0009360">
    <property type="term" value="C:DNA polymerase III complex"/>
    <property type="evidence" value="ECO:0007669"/>
    <property type="project" value="InterPro"/>
</dbReference>
<feature type="domain" description="AAA+ ATPase" evidence="4">
    <location>
        <begin position="37"/>
        <end position="186"/>
    </location>
</feature>
<evidence type="ECO:0000256" key="3">
    <source>
        <dbReference type="RuleBase" id="RU364063"/>
    </source>
</evidence>
<comment type="catalytic activity">
    <reaction evidence="2 3">
        <text>DNA(n) + a 2'-deoxyribonucleoside 5'-triphosphate = DNA(n+1) + diphosphate</text>
        <dbReference type="Rhea" id="RHEA:22508"/>
        <dbReference type="Rhea" id="RHEA-COMP:17339"/>
        <dbReference type="Rhea" id="RHEA-COMP:17340"/>
        <dbReference type="ChEBI" id="CHEBI:33019"/>
        <dbReference type="ChEBI" id="CHEBI:61560"/>
        <dbReference type="ChEBI" id="CHEBI:173112"/>
        <dbReference type="EC" id="2.7.7.7"/>
    </reaction>
</comment>
<evidence type="ECO:0000256" key="2">
    <source>
        <dbReference type="ARBA" id="ARBA00049244"/>
    </source>
</evidence>
<dbReference type="RefSeq" id="WP_187150053.1">
    <property type="nucleotide sequence ID" value="NZ_LWUJ01000011.1"/>
</dbReference>
<evidence type="ECO:0000256" key="1">
    <source>
        <dbReference type="ARBA" id="ARBA00022932"/>
    </source>
</evidence>
<dbReference type="PANTHER" id="PTHR11669:SF0">
    <property type="entry name" value="PROTEIN STICHEL-LIKE 2"/>
    <property type="match status" value="1"/>
</dbReference>
<dbReference type="CDD" id="cd00009">
    <property type="entry name" value="AAA"/>
    <property type="match status" value="1"/>
</dbReference>
<evidence type="ECO:0000313" key="6">
    <source>
        <dbReference type="Proteomes" id="UP000077623"/>
    </source>
</evidence>
<dbReference type="InterPro" id="IPR050238">
    <property type="entry name" value="DNA_Rep/Repair_Clamp_Loader"/>
</dbReference>
<dbReference type="EC" id="2.7.7.7" evidence="3"/>
<dbReference type="Pfam" id="PF13177">
    <property type="entry name" value="DNA_pol3_delta2"/>
    <property type="match status" value="1"/>
</dbReference>
<dbReference type="EMBL" id="LWUJ01000011">
    <property type="protein sequence ID" value="OAL10205.1"/>
    <property type="molecule type" value="Genomic_DNA"/>
</dbReference>
<dbReference type="InterPro" id="IPR027417">
    <property type="entry name" value="P-loop_NTPase"/>
</dbReference>
<comment type="subunit">
    <text evidence="3">DNA polymerase III contains a core (composed of alpha, epsilon and theta chains) that associates with a tau subunit. This core dimerizes to form the POLIII' complex. PolIII' associates with the gamma complex (composed of gamma, delta, delta', psi and chi chains) and with the beta chain to form the complete DNA polymerase III complex.</text>
</comment>
<gene>
    <name evidence="3" type="primary">dnaX</name>
    <name evidence="5" type="ORF">A6V39_02020</name>
</gene>